<dbReference type="GO" id="GO:0006515">
    <property type="term" value="P:protein quality control for misfolded or incompletely synthesized proteins"/>
    <property type="evidence" value="ECO:0007669"/>
    <property type="project" value="TreeGrafter"/>
</dbReference>
<evidence type="ECO:0000313" key="2">
    <source>
        <dbReference type="EMBL" id="RIA79071.1"/>
    </source>
</evidence>
<protein>
    <recommendedName>
        <fullName evidence="1">ATPase AAA-type core domain-containing protein</fullName>
    </recommendedName>
</protein>
<proteinExistence type="predicted"/>
<reference evidence="2 3" key="1">
    <citation type="submission" date="2018-06" db="EMBL/GenBank/DDBJ databases">
        <title>Comparative genomics reveals the genomic features of Rhizophagus irregularis, R. cerebriforme, R. diaphanum and Gigaspora rosea, and their symbiotic lifestyle signature.</title>
        <authorList>
            <person name="Morin E."/>
            <person name="San Clemente H."/>
            <person name="Chen E.C.H."/>
            <person name="De La Providencia I."/>
            <person name="Hainaut M."/>
            <person name="Kuo A."/>
            <person name="Kohler A."/>
            <person name="Murat C."/>
            <person name="Tang N."/>
            <person name="Roy S."/>
            <person name="Loubradou J."/>
            <person name="Henrissat B."/>
            <person name="Grigoriev I.V."/>
            <person name="Corradi N."/>
            <person name="Roux C."/>
            <person name="Martin F.M."/>
        </authorList>
    </citation>
    <scope>NUCLEOTIDE SEQUENCE [LARGE SCALE GENOMIC DNA]</scope>
    <source>
        <strain evidence="2 3">DAOM 227022</strain>
    </source>
</reference>
<dbReference type="AlphaFoldDB" id="A0A397S8K9"/>
<dbReference type="GO" id="GO:0004252">
    <property type="term" value="F:serine-type endopeptidase activity"/>
    <property type="evidence" value="ECO:0007669"/>
    <property type="project" value="InterPro"/>
</dbReference>
<organism evidence="2 3">
    <name type="scientific">Glomus cerebriforme</name>
    <dbReference type="NCBI Taxonomy" id="658196"/>
    <lineage>
        <taxon>Eukaryota</taxon>
        <taxon>Fungi</taxon>
        <taxon>Fungi incertae sedis</taxon>
        <taxon>Mucoromycota</taxon>
        <taxon>Glomeromycotina</taxon>
        <taxon>Glomeromycetes</taxon>
        <taxon>Glomerales</taxon>
        <taxon>Glomeraceae</taxon>
        <taxon>Glomus</taxon>
    </lineage>
</organism>
<sequence length="182" mass="20426">MTIIEQLTAKKDKIQEEHGVLVHASIRKNLLKNKLDSLDELISIYNNFQNGSPPNLSLTEVEEALRLTDASLLTGNEEGIGLLTNALLKTKSVSSLFLLDEIDKASERVQNSLLNILDSTQNTAIFNHYLDVNLDFSPITFIATANKLENIPLPLRKRMKIIELTPYTSEQKKAIAQKIIQK</sequence>
<gene>
    <name evidence="2" type="ORF">C1645_841596</name>
</gene>
<accession>A0A397S8K9</accession>
<dbReference type="SUPFAM" id="SSF52540">
    <property type="entry name" value="P-loop containing nucleoside triphosphate hydrolases"/>
    <property type="match status" value="1"/>
</dbReference>
<dbReference type="GO" id="GO:0004176">
    <property type="term" value="F:ATP-dependent peptidase activity"/>
    <property type="evidence" value="ECO:0007669"/>
    <property type="project" value="InterPro"/>
</dbReference>
<keyword evidence="3" id="KW-1185">Reference proteome</keyword>
<name>A0A397S8K9_9GLOM</name>
<dbReference type="STRING" id="658196.A0A397S8K9"/>
<evidence type="ECO:0000313" key="3">
    <source>
        <dbReference type="Proteomes" id="UP000265703"/>
    </source>
</evidence>
<dbReference type="EMBL" id="QKYT01001590">
    <property type="protein sequence ID" value="RIA79071.1"/>
    <property type="molecule type" value="Genomic_DNA"/>
</dbReference>
<dbReference type="InterPro" id="IPR027417">
    <property type="entry name" value="P-loop_NTPase"/>
</dbReference>
<dbReference type="GO" id="GO:0005524">
    <property type="term" value="F:ATP binding"/>
    <property type="evidence" value="ECO:0007669"/>
    <property type="project" value="InterPro"/>
</dbReference>
<dbReference type="OrthoDB" id="2435096at2759"/>
<feature type="domain" description="ATPase AAA-type core" evidence="1">
    <location>
        <begin position="75"/>
        <end position="153"/>
    </location>
</feature>
<dbReference type="Gene3D" id="3.40.50.300">
    <property type="entry name" value="P-loop containing nucleotide triphosphate hydrolases"/>
    <property type="match status" value="1"/>
</dbReference>
<dbReference type="InterPro" id="IPR003959">
    <property type="entry name" value="ATPase_AAA_core"/>
</dbReference>
<comment type="caution">
    <text evidence="2">The sequence shown here is derived from an EMBL/GenBank/DDBJ whole genome shotgun (WGS) entry which is preliminary data.</text>
</comment>
<dbReference type="InterPro" id="IPR027065">
    <property type="entry name" value="Lon_Prtase"/>
</dbReference>
<dbReference type="PANTHER" id="PTHR43718">
    <property type="entry name" value="LON PROTEASE"/>
    <property type="match status" value="1"/>
</dbReference>
<dbReference type="Proteomes" id="UP000265703">
    <property type="component" value="Unassembled WGS sequence"/>
</dbReference>
<evidence type="ECO:0000259" key="1">
    <source>
        <dbReference type="Pfam" id="PF07724"/>
    </source>
</evidence>
<dbReference type="PANTHER" id="PTHR43718:SF2">
    <property type="entry name" value="LON PROTEASE HOMOLOG, MITOCHONDRIAL"/>
    <property type="match status" value="1"/>
</dbReference>
<dbReference type="Pfam" id="PF07724">
    <property type="entry name" value="AAA_2"/>
    <property type="match status" value="1"/>
</dbReference>
<dbReference type="GO" id="GO:0016887">
    <property type="term" value="F:ATP hydrolysis activity"/>
    <property type="evidence" value="ECO:0007669"/>
    <property type="project" value="InterPro"/>
</dbReference>